<keyword evidence="3" id="KW-0285">Flavoprotein</keyword>
<keyword evidence="10" id="KW-1133">Transmembrane helix</keyword>
<organism evidence="13 14">
    <name type="scientific">Dictyobacter halimunensis</name>
    <dbReference type="NCBI Taxonomy" id="3026934"/>
    <lineage>
        <taxon>Bacteria</taxon>
        <taxon>Bacillati</taxon>
        <taxon>Chloroflexota</taxon>
        <taxon>Ktedonobacteria</taxon>
        <taxon>Ktedonobacterales</taxon>
        <taxon>Dictyobacteraceae</taxon>
        <taxon>Dictyobacter</taxon>
    </lineage>
</organism>
<dbReference type="PANTHER" id="PTHR43706">
    <property type="entry name" value="NADH DEHYDROGENASE"/>
    <property type="match status" value="1"/>
</dbReference>
<dbReference type="Pfam" id="PF22366">
    <property type="entry name" value="NDH2_C"/>
    <property type="match status" value="1"/>
</dbReference>
<feature type="region of interest" description="Disordered" evidence="9">
    <location>
        <begin position="558"/>
        <end position="580"/>
    </location>
</feature>
<keyword evidence="10" id="KW-0472">Membrane</keyword>
<evidence type="ECO:0000313" key="14">
    <source>
        <dbReference type="Proteomes" id="UP001344906"/>
    </source>
</evidence>
<proteinExistence type="inferred from homology"/>
<dbReference type="SUPFAM" id="SSF51905">
    <property type="entry name" value="FAD/NAD(P)-binding domain"/>
    <property type="match status" value="2"/>
</dbReference>
<dbReference type="Pfam" id="PF07992">
    <property type="entry name" value="Pyr_redox_2"/>
    <property type="match status" value="1"/>
</dbReference>
<sequence>MNTYVRRGLIGLLAGALSGVILVLTLPVHLAGLLAGVVVGICFAMAFRPASQAYAPSAMKAAAFGILLWVGVSVIFLPLLSGQPPQWTAQGMRLLFPALVGWVLYGASLGLLVQGISDLTARLLGPEYEPPEPERVIRTRIVIVGGGFAGMSTVERLERLFASDPTVSLTLISDSNSLLFTPMLAEVAGGSLEPMHICTPLRTSLRRTHIVYGQVECIDVEQKRLLLSPEPPYISHPSEICFDHLVLAVGSVSNYLGLKGIEEAALNFKSLTDVMRIRWHVLTMLELADREPDPAQRRAMLTFVIAGAGFAGAELAGALNDFVRGALSSYPTLVPNEVTVMVIHSRDHILPELSRSLAEYALERMRVRGVTFKLNTRLVEAQEGMIRLQPQEEVRAETLIWTAGVKPHPLVQTLAAAHDARGAILVDPYLAVPGLDGIWALGDCALVTDAKTGQPCPPTAQFALREAHTLADNLYASVHHRPRKPFHFDAFGLLCVVGHQTACAEIKGLRFSGFFAWVLWRGIYLSKLPGLERKLRVLSDWITALFFPGDIAQTLERNDRRQFSGPHQEKASLGEKRKER</sequence>
<evidence type="ECO:0000259" key="12">
    <source>
        <dbReference type="Pfam" id="PF22366"/>
    </source>
</evidence>
<dbReference type="PANTHER" id="PTHR43706:SF47">
    <property type="entry name" value="EXTERNAL NADH-UBIQUINONE OXIDOREDUCTASE 1, MITOCHONDRIAL-RELATED"/>
    <property type="match status" value="1"/>
</dbReference>
<evidence type="ECO:0000259" key="11">
    <source>
        <dbReference type="Pfam" id="PF07992"/>
    </source>
</evidence>
<dbReference type="RefSeq" id="WP_338250864.1">
    <property type="nucleotide sequence ID" value="NZ_BSRI01000001.1"/>
</dbReference>
<gene>
    <name evidence="13" type="ORF">KDH_28520</name>
</gene>
<dbReference type="InterPro" id="IPR045024">
    <property type="entry name" value="NDH-2"/>
</dbReference>
<evidence type="ECO:0000256" key="5">
    <source>
        <dbReference type="ARBA" id="ARBA00022946"/>
    </source>
</evidence>
<comment type="similarity">
    <text evidence="1">Belongs to the NADH dehydrogenase family.</text>
</comment>
<evidence type="ECO:0000256" key="9">
    <source>
        <dbReference type="SAM" id="MobiDB-lite"/>
    </source>
</evidence>
<evidence type="ECO:0000256" key="3">
    <source>
        <dbReference type="ARBA" id="ARBA00022630"/>
    </source>
</evidence>
<feature type="domain" description="FAD/NAD(P)-binding" evidence="11">
    <location>
        <begin position="140"/>
        <end position="467"/>
    </location>
</feature>
<name>A0ABQ6FP06_9CHLR</name>
<dbReference type="EMBL" id="BSRI01000001">
    <property type="protein sequence ID" value="GLV56008.1"/>
    <property type="molecule type" value="Genomic_DNA"/>
</dbReference>
<feature type="transmembrane region" description="Helical" evidence="10">
    <location>
        <begin position="94"/>
        <end position="113"/>
    </location>
</feature>
<evidence type="ECO:0000256" key="2">
    <source>
        <dbReference type="ARBA" id="ARBA00012637"/>
    </source>
</evidence>
<keyword evidence="4" id="KW-0274">FAD</keyword>
<evidence type="ECO:0000313" key="13">
    <source>
        <dbReference type="EMBL" id="GLV56008.1"/>
    </source>
</evidence>
<dbReference type="InterPro" id="IPR023753">
    <property type="entry name" value="FAD/NAD-binding_dom"/>
</dbReference>
<feature type="transmembrane region" description="Helical" evidence="10">
    <location>
        <begin position="62"/>
        <end position="82"/>
    </location>
</feature>
<evidence type="ECO:0000256" key="7">
    <source>
        <dbReference type="ARBA" id="ARBA00023027"/>
    </source>
</evidence>
<keyword evidence="6" id="KW-0560">Oxidoreductase</keyword>
<dbReference type="InterPro" id="IPR036188">
    <property type="entry name" value="FAD/NAD-bd_sf"/>
</dbReference>
<feature type="transmembrane region" description="Helical" evidence="10">
    <location>
        <begin position="7"/>
        <end position="24"/>
    </location>
</feature>
<dbReference type="Gene3D" id="3.50.50.100">
    <property type="match status" value="1"/>
</dbReference>
<evidence type="ECO:0000256" key="1">
    <source>
        <dbReference type="ARBA" id="ARBA00005272"/>
    </source>
</evidence>
<evidence type="ECO:0000256" key="8">
    <source>
        <dbReference type="ARBA" id="ARBA00047599"/>
    </source>
</evidence>
<keyword evidence="10" id="KW-0812">Transmembrane</keyword>
<evidence type="ECO:0000256" key="6">
    <source>
        <dbReference type="ARBA" id="ARBA00023002"/>
    </source>
</evidence>
<dbReference type="InterPro" id="IPR054585">
    <property type="entry name" value="NDH2-like_C"/>
</dbReference>
<comment type="catalytic activity">
    <reaction evidence="8">
        <text>a quinone + NADH + H(+) = a quinol + NAD(+)</text>
        <dbReference type="Rhea" id="RHEA:46160"/>
        <dbReference type="ChEBI" id="CHEBI:15378"/>
        <dbReference type="ChEBI" id="CHEBI:24646"/>
        <dbReference type="ChEBI" id="CHEBI:57540"/>
        <dbReference type="ChEBI" id="CHEBI:57945"/>
        <dbReference type="ChEBI" id="CHEBI:132124"/>
        <dbReference type="EC" id="1.6.5.9"/>
    </reaction>
</comment>
<evidence type="ECO:0000256" key="4">
    <source>
        <dbReference type="ARBA" id="ARBA00022827"/>
    </source>
</evidence>
<keyword evidence="7" id="KW-0520">NAD</keyword>
<keyword evidence="5" id="KW-0809">Transit peptide</keyword>
<dbReference type="PRINTS" id="PR00368">
    <property type="entry name" value="FADPNR"/>
</dbReference>
<comment type="caution">
    <text evidence="13">The sequence shown here is derived from an EMBL/GenBank/DDBJ whole genome shotgun (WGS) entry which is preliminary data.</text>
</comment>
<dbReference type="EC" id="1.6.5.9" evidence="2"/>
<accession>A0ABQ6FP06</accession>
<protein>
    <recommendedName>
        <fullName evidence="2">NADH:ubiquinone reductase (non-electrogenic)</fullName>
        <ecNumber evidence="2">1.6.5.9</ecNumber>
    </recommendedName>
</protein>
<keyword evidence="14" id="KW-1185">Reference proteome</keyword>
<evidence type="ECO:0000256" key="10">
    <source>
        <dbReference type="SAM" id="Phobius"/>
    </source>
</evidence>
<dbReference type="Proteomes" id="UP001344906">
    <property type="component" value="Unassembled WGS sequence"/>
</dbReference>
<reference evidence="13 14" key="1">
    <citation type="submission" date="2023-02" db="EMBL/GenBank/DDBJ databases">
        <title>Dictyobacter halimunensis sp. nov., a new member of the class Ktedonobacteria from forest soil in a geothermal area.</title>
        <authorList>
            <person name="Rachmania M.K."/>
            <person name="Ningsih F."/>
            <person name="Sakai Y."/>
            <person name="Yabe S."/>
            <person name="Yokota A."/>
            <person name="Sjamsuridzal W."/>
        </authorList>
    </citation>
    <scope>NUCLEOTIDE SEQUENCE [LARGE SCALE GENOMIC DNA]</scope>
    <source>
        <strain evidence="13 14">S3.2.2.5</strain>
    </source>
</reference>
<feature type="domain" description="External alternative NADH-ubiquinone oxidoreductase-like C-terminal" evidence="12">
    <location>
        <begin position="492"/>
        <end position="547"/>
    </location>
</feature>